<dbReference type="AlphaFoldDB" id="A0ABD1FTN0"/>
<evidence type="ECO:0000313" key="2">
    <source>
        <dbReference type="Proteomes" id="UP001567538"/>
    </source>
</evidence>
<evidence type="ECO:0000313" key="1">
    <source>
        <dbReference type="EMBL" id="KAL1535022.1"/>
    </source>
</evidence>
<dbReference type="EMBL" id="JBEAFC010000012">
    <property type="protein sequence ID" value="KAL1535022.1"/>
    <property type="molecule type" value="Genomic_DNA"/>
</dbReference>
<comment type="caution">
    <text evidence="1">The sequence shown here is derived from an EMBL/GenBank/DDBJ whole genome shotgun (WGS) entry which is preliminary data.</text>
</comment>
<dbReference type="Proteomes" id="UP001567538">
    <property type="component" value="Unassembled WGS sequence"/>
</dbReference>
<protein>
    <submittedName>
        <fullName evidence="1">Uncharacterized protein</fullName>
    </submittedName>
</protein>
<sequence>MASWSLNPRTLCPTPPLRDKDLHTTLPLMETLSPRQQSQFQLERRIPLSKNLLQMSGFSHCERKLLGALSTQLLRSMEQQIEKWVFYQYQKMKSAAAEAEKKDVTHERWKEISYHNLLIRGA</sequence>
<name>A0ABD1FTN0_SALDI</name>
<organism evidence="1 2">
    <name type="scientific">Salvia divinorum</name>
    <name type="common">Maria pastora</name>
    <name type="synonym">Diviner's sage</name>
    <dbReference type="NCBI Taxonomy" id="28513"/>
    <lineage>
        <taxon>Eukaryota</taxon>
        <taxon>Viridiplantae</taxon>
        <taxon>Streptophyta</taxon>
        <taxon>Embryophyta</taxon>
        <taxon>Tracheophyta</taxon>
        <taxon>Spermatophyta</taxon>
        <taxon>Magnoliopsida</taxon>
        <taxon>eudicotyledons</taxon>
        <taxon>Gunneridae</taxon>
        <taxon>Pentapetalae</taxon>
        <taxon>asterids</taxon>
        <taxon>lamiids</taxon>
        <taxon>Lamiales</taxon>
        <taxon>Lamiaceae</taxon>
        <taxon>Nepetoideae</taxon>
        <taxon>Mentheae</taxon>
        <taxon>Salviinae</taxon>
        <taxon>Salvia</taxon>
        <taxon>Salvia subgen. Calosphace</taxon>
    </lineage>
</organism>
<accession>A0ABD1FTN0</accession>
<gene>
    <name evidence="1" type="ORF">AAHA92_31125</name>
</gene>
<proteinExistence type="predicted"/>
<reference evidence="1 2" key="1">
    <citation type="submission" date="2024-06" db="EMBL/GenBank/DDBJ databases">
        <title>A chromosome level genome sequence of Diviner's sage (Salvia divinorum).</title>
        <authorList>
            <person name="Ford S.A."/>
            <person name="Ro D.-K."/>
            <person name="Ness R.W."/>
            <person name="Phillips M.A."/>
        </authorList>
    </citation>
    <scope>NUCLEOTIDE SEQUENCE [LARGE SCALE GENOMIC DNA]</scope>
    <source>
        <strain evidence="1">SAF-2024a</strain>
        <tissue evidence="1">Leaf</tissue>
    </source>
</reference>
<keyword evidence="2" id="KW-1185">Reference proteome</keyword>